<organism evidence="1 2">
    <name type="scientific">Chromobacterium phragmitis</name>
    <dbReference type="NCBI Taxonomy" id="2202141"/>
    <lineage>
        <taxon>Bacteria</taxon>
        <taxon>Pseudomonadati</taxon>
        <taxon>Pseudomonadota</taxon>
        <taxon>Betaproteobacteria</taxon>
        <taxon>Neisseriales</taxon>
        <taxon>Chromobacteriaceae</taxon>
        <taxon>Chromobacterium</taxon>
    </lineage>
</organism>
<dbReference type="Pfam" id="PF25860">
    <property type="entry name" value="CPPA"/>
    <property type="match status" value="1"/>
</dbReference>
<proteinExistence type="predicted"/>
<dbReference type="AlphaFoldDB" id="A0A344UPH6"/>
<dbReference type="KEGG" id="chrb:DK843_22765"/>
<accession>A0A344UPH6</accession>
<dbReference type="EMBL" id="CP029555">
    <property type="protein sequence ID" value="AXE37174.1"/>
    <property type="molecule type" value="Genomic_DNA"/>
</dbReference>
<protein>
    <submittedName>
        <fullName evidence="1">Cryptic plasmid protein A</fullName>
    </submittedName>
</protein>
<dbReference type="InterPro" id="IPR058891">
    <property type="entry name" value="CPPA"/>
</dbReference>
<evidence type="ECO:0000313" key="2">
    <source>
        <dbReference type="Proteomes" id="UP000252038"/>
    </source>
</evidence>
<reference evidence="1 2" key="1">
    <citation type="submission" date="2018-05" db="EMBL/GenBank/DDBJ databases">
        <title>Genome sequencing, assembly and analysis of the novel insecticidal bacterium, Chromobacterium phragmitis.</title>
        <authorList>
            <person name="Sparks M.E."/>
            <person name="Blackburn M.B."/>
            <person name="Gundersen-Rindal D.E."/>
        </authorList>
    </citation>
    <scope>NUCLEOTIDE SEQUENCE [LARGE SCALE GENOMIC DNA]</scope>
    <source>
        <strain evidence="1">IIBBL 274-1</strain>
        <plasmid evidence="1 2">unnamed</plasmid>
    </source>
</reference>
<dbReference type="Proteomes" id="UP000252038">
    <property type="component" value="Plasmid unnamed"/>
</dbReference>
<geneLocation type="plasmid" evidence="1 2">
    <name>unnamed</name>
</geneLocation>
<keyword evidence="1" id="KW-0614">Plasmid</keyword>
<name>A0A344UPH6_9NEIS</name>
<sequence length="86" mass="9233">MGGELKTKVLVLNERDARSLEWLAGQVGESAVEAAVSSLSGRRQPYVSNIAKVLGLELPDSLVRTPSVEARRQLARIKVMLDSGAS</sequence>
<gene>
    <name evidence="1" type="ORF">DK843_22765</name>
</gene>
<evidence type="ECO:0000313" key="1">
    <source>
        <dbReference type="EMBL" id="AXE37174.1"/>
    </source>
</evidence>